<keyword evidence="3" id="KW-0288">FMN</keyword>
<sequence>MSHQLLPELTHIPSSIASVSDYEPYARERMSTAAWAYFSGGAADEYTLQDNLASFRRYGLWPAALASLQNATTQTELLGQTLPYPIMLAPIAYQAMAHPQGELGTVLAAGAMQAHMVVSMQASHSIEDIAAQAHSPLWLQWYWQRDKAFMRDLLARAHASAYQAIVLTVDAPVNGVRNREQRANFTLPAHIEAVNLRGSSQPTSSHGAAGTSPLFGSDLIKYVPTWDDLLWLVQHSPLPVVVKGMMRPADVLRAQQAGVAAVIVSNHGGRTLDTAPASLDALAAVVQSVSVPVLLDGGIRRGTDIVKALALGAKAVLIGRPYLYGLAAAGPRGVAHVLHILRAELEVAMALCGCAQLSDIGPHVLYRPLAD</sequence>
<evidence type="ECO:0000313" key="7">
    <source>
        <dbReference type="EMBL" id="MDN4122304.1"/>
    </source>
</evidence>
<dbReference type="InterPro" id="IPR013785">
    <property type="entry name" value="Aldolase_TIM"/>
</dbReference>
<reference evidence="7" key="1">
    <citation type="submission" date="2021-11" db="EMBL/GenBank/DDBJ databases">
        <title>Draft genome sequence of Alcaligenes endophyticus type strain CCUG 75668T.</title>
        <authorList>
            <person name="Salva-Serra F."/>
            <person name="Duran R.E."/>
            <person name="Seeger M."/>
            <person name="Moore E.R.B."/>
            <person name="Jaen-Luchoro D."/>
        </authorList>
    </citation>
    <scope>NUCLEOTIDE SEQUENCE</scope>
    <source>
        <strain evidence="7">CCUG 75668</strain>
    </source>
</reference>
<dbReference type="PIRSF" id="PIRSF000138">
    <property type="entry name" value="Al-hdrx_acd_dh"/>
    <property type="match status" value="1"/>
</dbReference>
<dbReference type="RefSeq" id="WP_266123471.1">
    <property type="nucleotide sequence ID" value="NZ_JAJHNU010000004.1"/>
</dbReference>
<comment type="caution">
    <text evidence="7">The sequence shown here is derived from an EMBL/GenBank/DDBJ whole genome shotgun (WGS) entry which is preliminary data.</text>
</comment>
<evidence type="ECO:0000256" key="4">
    <source>
        <dbReference type="ARBA" id="ARBA00023002"/>
    </source>
</evidence>
<dbReference type="PROSITE" id="PS51349">
    <property type="entry name" value="FMN_HYDROXY_ACID_DH_2"/>
    <property type="match status" value="1"/>
</dbReference>
<accession>A0ABT8EM05</accession>
<comment type="similarity">
    <text evidence="5">Belongs to the FMN-dependent alpha-hydroxy acid dehydrogenase family.</text>
</comment>
<comment type="cofactor">
    <cofactor evidence="1">
        <name>FMN</name>
        <dbReference type="ChEBI" id="CHEBI:58210"/>
    </cofactor>
</comment>
<evidence type="ECO:0000256" key="2">
    <source>
        <dbReference type="ARBA" id="ARBA00022630"/>
    </source>
</evidence>
<dbReference type="Gene3D" id="3.20.20.70">
    <property type="entry name" value="Aldolase class I"/>
    <property type="match status" value="1"/>
</dbReference>
<keyword evidence="4" id="KW-0560">Oxidoreductase</keyword>
<dbReference type="EMBL" id="JAJHNU010000004">
    <property type="protein sequence ID" value="MDN4122304.1"/>
    <property type="molecule type" value="Genomic_DNA"/>
</dbReference>
<dbReference type="InterPro" id="IPR000262">
    <property type="entry name" value="FMN-dep_DH"/>
</dbReference>
<dbReference type="Proteomes" id="UP001168613">
    <property type="component" value="Unassembled WGS sequence"/>
</dbReference>
<evidence type="ECO:0000259" key="6">
    <source>
        <dbReference type="PROSITE" id="PS51349"/>
    </source>
</evidence>
<dbReference type="PANTHER" id="PTHR10578:SF107">
    <property type="entry name" value="2-HYDROXYACID OXIDASE 1"/>
    <property type="match status" value="1"/>
</dbReference>
<gene>
    <name evidence="7" type="ORF">LMS43_13500</name>
</gene>
<evidence type="ECO:0000256" key="1">
    <source>
        <dbReference type="ARBA" id="ARBA00001917"/>
    </source>
</evidence>
<proteinExistence type="inferred from homology"/>
<feature type="domain" description="FMN hydroxy acid dehydrogenase" evidence="6">
    <location>
        <begin position="11"/>
        <end position="370"/>
    </location>
</feature>
<evidence type="ECO:0000313" key="8">
    <source>
        <dbReference type="Proteomes" id="UP001168613"/>
    </source>
</evidence>
<dbReference type="InterPro" id="IPR037396">
    <property type="entry name" value="FMN_HAD"/>
</dbReference>
<keyword evidence="2" id="KW-0285">Flavoprotein</keyword>
<protein>
    <submittedName>
        <fullName evidence="7">Alpha-hydroxy-acid oxidizing protein</fullName>
    </submittedName>
</protein>
<dbReference type="InterPro" id="IPR012133">
    <property type="entry name" value="Alpha-hydoxy_acid_DH_FMN"/>
</dbReference>
<dbReference type="CDD" id="cd02809">
    <property type="entry name" value="alpha_hydroxyacid_oxid_FMN"/>
    <property type="match status" value="1"/>
</dbReference>
<evidence type="ECO:0000256" key="3">
    <source>
        <dbReference type="ARBA" id="ARBA00022643"/>
    </source>
</evidence>
<dbReference type="SUPFAM" id="SSF51395">
    <property type="entry name" value="FMN-linked oxidoreductases"/>
    <property type="match status" value="1"/>
</dbReference>
<dbReference type="Pfam" id="PF01070">
    <property type="entry name" value="FMN_dh"/>
    <property type="match status" value="1"/>
</dbReference>
<evidence type="ECO:0000256" key="5">
    <source>
        <dbReference type="ARBA" id="ARBA00024042"/>
    </source>
</evidence>
<dbReference type="PANTHER" id="PTHR10578">
    <property type="entry name" value="S -2-HYDROXY-ACID OXIDASE-RELATED"/>
    <property type="match status" value="1"/>
</dbReference>
<keyword evidence="8" id="KW-1185">Reference proteome</keyword>
<organism evidence="7 8">
    <name type="scientific">Alcaligenes endophyticus</name>
    <dbReference type="NCBI Taxonomy" id="1929088"/>
    <lineage>
        <taxon>Bacteria</taxon>
        <taxon>Pseudomonadati</taxon>
        <taxon>Pseudomonadota</taxon>
        <taxon>Betaproteobacteria</taxon>
        <taxon>Burkholderiales</taxon>
        <taxon>Alcaligenaceae</taxon>
        <taxon>Alcaligenes</taxon>
    </lineage>
</organism>
<name>A0ABT8EM05_9BURK</name>